<evidence type="ECO:0000259" key="2">
    <source>
        <dbReference type="Pfam" id="PF00419"/>
    </source>
</evidence>
<feature type="domain" description="Fimbrial-type adhesion" evidence="2">
    <location>
        <begin position="31"/>
        <end position="181"/>
    </location>
</feature>
<dbReference type="Gene3D" id="2.60.40.1090">
    <property type="entry name" value="Fimbrial-type adhesion domain"/>
    <property type="match status" value="1"/>
</dbReference>
<dbReference type="FunFam" id="2.60.40.1090:FF:000005">
    <property type="entry name" value="Type 1 fimbrial protein"/>
    <property type="match status" value="1"/>
</dbReference>
<keyword evidence="1" id="KW-0732">Signal</keyword>
<proteinExistence type="predicted"/>
<dbReference type="InterPro" id="IPR036937">
    <property type="entry name" value="Adhesion_dom_fimbrial_sf"/>
</dbReference>
<dbReference type="InterPro" id="IPR000259">
    <property type="entry name" value="Adhesion_dom_fimbrial"/>
</dbReference>
<protein>
    <submittedName>
        <fullName evidence="3">Fimbrial protein</fullName>
    </submittedName>
</protein>
<accession>A0A0B1R7A9</accession>
<reference evidence="3 4" key="1">
    <citation type="submission" date="2014-11" db="EMBL/GenBank/DDBJ databases">
        <title>Genome sequencing of Pantoea rodasii ND03.</title>
        <authorList>
            <person name="Muhamad Yunos N.Y."/>
            <person name="Chan K.-G."/>
        </authorList>
    </citation>
    <scope>NUCLEOTIDE SEQUENCE [LARGE SCALE GENOMIC DNA]</scope>
    <source>
        <strain evidence="3 4">ND03</strain>
    </source>
</reference>
<feature type="signal peptide" evidence="1">
    <location>
        <begin position="1"/>
        <end position="25"/>
    </location>
</feature>
<comment type="caution">
    <text evidence="3">The sequence shown here is derived from an EMBL/GenBank/DDBJ whole genome shotgun (WGS) entry which is preliminary data.</text>
</comment>
<sequence length="181" mass="18061">MMTQKNKSLLALVVSSALFSASAFAASDNTINFQGEVADETCSISVNGNAASPVVLMPTVSKADLAASGDTAGQTAFTVGLTGCTGDASASTKISTVFVGNNVTANGNLANTGTATNVEVQLVDSKDAVINLTGGYTGSGDLTLAAGETEASATYNAQYYANGVATAGTVEASLQYAVTYQ</sequence>
<dbReference type="InterPro" id="IPR008966">
    <property type="entry name" value="Adhesion_dom_sf"/>
</dbReference>
<dbReference type="InterPro" id="IPR050263">
    <property type="entry name" value="Bact_Fimbrial_Adh_Pro"/>
</dbReference>
<dbReference type="PANTHER" id="PTHR33420">
    <property type="entry name" value="FIMBRIAL SUBUNIT ELFA-RELATED"/>
    <property type="match status" value="1"/>
</dbReference>
<evidence type="ECO:0000256" key="1">
    <source>
        <dbReference type="SAM" id="SignalP"/>
    </source>
</evidence>
<dbReference type="Proteomes" id="UP000030853">
    <property type="component" value="Unassembled WGS sequence"/>
</dbReference>
<dbReference type="SUPFAM" id="SSF49401">
    <property type="entry name" value="Bacterial adhesins"/>
    <property type="match status" value="1"/>
</dbReference>
<dbReference type="RefSeq" id="WP_039331966.1">
    <property type="nucleotide sequence ID" value="NZ_JTJJ01000046.1"/>
</dbReference>
<dbReference type="PANTHER" id="PTHR33420:SF10">
    <property type="entry name" value="FIMBRIAE MAJOR SUBUNIT"/>
    <property type="match status" value="1"/>
</dbReference>
<name>A0A0B1R7A9_9GAMM</name>
<dbReference type="EMBL" id="JTJJ01000046">
    <property type="protein sequence ID" value="KHJ67546.1"/>
    <property type="molecule type" value="Genomic_DNA"/>
</dbReference>
<dbReference type="GO" id="GO:0043709">
    <property type="term" value="P:cell adhesion involved in single-species biofilm formation"/>
    <property type="evidence" value="ECO:0007669"/>
    <property type="project" value="TreeGrafter"/>
</dbReference>
<dbReference type="AlphaFoldDB" id="A0A0B1R7A9"/>
<feature type="chain" id="PRO_5002060628" evidence="1">
    <location>
        <begin position="26"/>
        <end position="181"/>
    </location>
</feature>
<organism evidence="3 4">
    <name type="scientific">Pantoea rodasii</name>
    <dbReference type="NCBI Taxonomy" id="1076549"/>
    <lineage>
        <taxon>Bacteria</taxon>
        <taxon>Pseudomonadati</taxon>
        <taxon>Pseudomonadota</taxon>
        <taxon>Gammaproteobacteria</taxon>
        <taxon>Enterobacterales</taxon>
        <taxon>Erwiniaceae</taxon>
        <taxon>Pantoea</taxon>
    </lineage>
</organism>
<evidence type="ECO:0000313" key="3">
    <source>
        <dbReference type="EMBL" id="KHJ67546.1"/>
    </source>
</evidence>
<evidence type="ECO:0000313" key="4">
    <source>
        <dbReference type="Proteomes" id="UP000030853"/>
    </source>
</evidence>
<gene>
    <name evidence="3" type="ORF">QU24_13605</name>
</gene>
<dbReference type="GO" id="GO:0009289">
    <property type="term" value="C:pilus"/>
    <property type="evidence" value="ECO:0007669"/>
    <property type="project" value="InterPro"/>
</dbReference>
<dbReference type="Pfam" id="PF00419">
    <property type="entry name" value="Fimbrial"/>
    <property type="match status" value="1"/>
</dbReference>